<name>A0ABU1EMK4_9FLAO</name>
<feature type="domain" description="Signal transduction histidine kinase internal region" evidence="2">
    <location>
        <begin position="274"/>
        <end position="352"/>
    </location>
</feature>
<feature type="transmembrane region" description="Helical" evidence="1">
    <location>
        <begin position="162"/>
        <end position="184"/>
    </location>
</feature>
<dbReference type="Pfam" id="PF06580">
    <property type="entry name" value="His_kinase"/>
    <property type="match status" value="1"/>
</dbReference>
<feature type="transmembrane region" description="Helical" evidence="1">
    <location>
        <begin position="79"/>
        <end position="99"/>
    </location>
</feature>
<evidence type="ECO:0000259" key="2">
    <source>
        <dbReference type="Pfam" id="PF06580"/>
    </source>
</evidence>
<dbReference type="InterPro" id="IPR010559">
    <property type="entry name" value="Sig_transdc_His_kin_internal"/>
</dbReference>
<keyword evidence="1" id="KW-0472">Membrane</keyword>
<dbReference type="GO" id="GO:0016301">
    <property type="term" value="F:kinase activity"/>
    <property type="evidence" value="ECO:0007669"/>
    <property type="project" value="UniProtKB-KW"/>
</dbReference>
<evidence type="ECO:0000313" key="3">
    <source>
        <dbReference type="EMBL" id="MDR5589604.1"/>
    </source>
</evidence>
<organism evidence="3 4">
    <name type="scientific">Christiangramia sediminicola</name>
    <dbReference type="NCBI Taxonomy" id="3073267"/>
    <lineage>
        <taxon>Bacteria</taxon>
        <taxon>Pseudomonadati</taxon>
        <taxon>Bacteroidota</taxon>
        <taxon>Flavobacteriia</taxon>
        <taxon>Flavobacteriales</taxon>
        <taxon>Flavobacteriaceae</taxon>
        <taxon>Christiangramia</taxon>
    </lineage>
</organism>
<comment type="caution">
    <text evidence="3">The sequence shown here is derived from an EMBL/GenBank/DDBJ whole genome shotgun (WGS) entry which is preliminary data.</text>
</comment>
<accession>A0ABU1EMK4</accession>
<keyword evidence="4" id="KW-1185">Reference proteome</keyword>
<dbReference type="PANTHER" id="PTHR34220:SF7">
    <property type="entry name" value="SENSOR HISTIDINE KINASE YPDA"/>
    <property type="match status" value="1"/>
</dbReference>
<dbReference type="InterPro" id="IPR050640">
    <property type="entry name" value="Bact_2-comp_sensor_kinase"/>
</dbReference>
<dbReference type="Proteomes" id="UP001257234">
    <property type="component" value="Unassembled WGS sequence"/>
</dbReference>
<evidence type="ECO:0000256" key="1">
    <source>
        <dbReference type="SAM" id="Phobius"/>
    </source>
</evidence>
<sequence>MRKLIKNFGEKFGTTAKVELLISSLIYGFALIAILLEESSSKAKLFGVPHLFEFLEVSLFYLAFLSIYFYVLPNLYRGVRIWQSLVATLVIFGFCFLISPFINSYLVLALAVFFTIILVVKFLWKLFWKFSSERGIFTSLLVLAALFYAFLMFFLVVGEANIFATTLAGLIIPSSMAMSVYAFYRILPKLKTGKFGYFRYLFKTLLPSVILSVPLSILASFIAGQDDLIGVVISFNIVIHLFIIAPLTWLIFRHHQKGTAEYQALQTELGKSEAELDFLRSQINPHFLFNALNTIYGTAIQENAERTSEAVQKLGDMMRFMLHENNLEKIALNKELEYLKNYVDLQRLRIDENSTISLKFDLPEQDFSGLMISPMLLIPFIENAFKHGISFRKRSYIYIHLEIEKETLRFAVENSKFIRVEEDPERFKSGIGLMNVSKRLKFLYPEEHELKIDDSEQEFKISLKLQLEKLPE</sequence>
<dbReference type="EMBL" id="JAVJIU010000001">
    <property type="protein sequence ID" value="MDR5589604.1"/>
    <property type="molecule type" value="Genomic_DNA"/>
</dbReference>
<dbReference type="InterPro" id="IPR036890">
    <property type="entry name" value="HATPase_C_sf"/>
</dbReference>
<keyword evidence="1" id="KW-0812">Transmembrane</keyword>
<keyword evidence="3" id="KW-0808">Transferase</keyword>
<feature type="transmembrane region" description="Helical" evidence="1">
    <location>
        <begin position="229"/>
        <end position="252"/>
    </location>
</feature>
<evidence type="ECO:0000313" key="4">
    <source>
        <dbReference type="Proteomes" id="UP001257234"/>
    </source>
</evidence>
<keyword evidence="1" id="KW-1133">Transmembrane helix</keyword>
<dbReference type="SUPFAM" id="SSF55874">
    <property type="entry name" value="ATPase domain of HSP90 chaperone/DNA topoisomerase II/histidine kinase"/>
    <property type="match status" value="1"/>
</dbReference>
<proteinExistence type="predicted"/>
<feature type="transmembrane region" description="Helical" evidence="1">
    <location>
        <begin position="51"/>
        <end position="72"/>
    </location>
</feature>
<feature type="transmembrane region" description="Helical" evidence="1">
    <location>
        <begin position="205"/>
        <end position="223"/>
    </location>
</feature>
<reference evidence="4" key="1">
    <citation type="submission" date="2023-07" db="EMBL/GenBank/DDBJ databases">
        <title>Christiangramia sp. SM2212., a novel bacterium of the family Flavobacteriaceae isolated from the sea sediment.</title>
        <authorList>
            <person name="Wang J."/>
            <person name="Zhang X."/>
        </authorList>
    </citation>
    <scope>NUCLEOTIDE SEQUENCE [LARGE SCALE GENOMIC DNA]</scope>
    <source>
        <strain evidence="4">SM2212</strain>
    </source>
</reference>
<feature type="transmembrane region" description="Helical" evidence="1">
    <location>
        <begin position="136"/>
        <end position="156"/>
    </location>
</feature>
<protein>
    <submittedName>
        <fullName evidence="3">Histidine kinase</fullName>
    </submittedName>
</protein>
<dbReference type="RefSeq" id="WP_309560483.1">
    <property type="nucleotide sequence ID" value="NZ_JAVJIU010000001.1"/>
</dbReference>
<keyword evidence="3" id="KW-0418">Kinase</keyword>
<dbReference type="PANTHER" id="PTHR34220">
    <property type="entry name" value="SENSOR HISTIDINE KINASE YPDA"/>
    <property type="match status" value="1"/>
</dbReference>
<feature type="transmembrane region" description="Helical" evidence="1">
    <location>
        <begin position="20"/>
        <end position="36"/>
    </location>
</feature>
<gene>
    <name evidence="3" type="ORF">RE431_03075</name>
</gene>
<feature type="transmembrane region" description="Helical" evidence="1">
    <location>
        <begin position="105"/>
        <end position="124"/>
    </location>
</feature>
<dbReference type="Gene3D" id="3.30.565.10">
    <property type="entry name" value="Histidine kinase-like ATPase, C-terminal domain"/>
    <property type="match status" value="1"/>
</dbReference>